<sequence>MYRSQLRDVADVIQASLLDQQARSMAASMQRHATIPPIQPSSNVCTSSRYNPSFSDAKLAQGAHILTSASLAVQITPVTNADEASQHSMALPNASQPAMSPHAAPQSLYAGLTIIKPVVSRTDLTKPETSPRKKPTLHQSQLLQYQKSAKSRETATSTGSGGRKLRLILPRGPLPPPPPTIERMRRRKGVLTRSKIDRKTGSN</sequence>
<accession>A0A8E2DMY6</accession>
<dbReference type="Proteomes" id="UP000250043">
    <property type="component" value="Unassembled WGS sequence"/>
</dbReference>
<feature type="region of interest" description="Disordered" evidence="1">
    <location>
        <begin position="84"/>
        <end position="104"/>
    </location>
</feature>
<keyword evidence="3" id="KW-1185">Reference proteome</keyword>
<evidence type="ECO:0000313" key="2">
    <source>
        <dbReference type="EMBL" id="OCH91719.1"/>
    </source>
</evidence>
<gene>
    <name evidence="2" type="ORF">OBBRIDRAFT_803055</name>
</gene>
<feature type="compositionally biased region" description="Polar residues" evidence="1">
    <location>
        <begin position="137"/>
        <end position="158"/>
    </location>
</feature>
<feature type="compositionally biased region" description="Polar residues" evidence="1">
    <location>
        <begin position="84"/>
        <end position="98"/>
    </location>
</feature>
<protein>
    <submittedName>
        <fullName evidence="2">Uncharacterized protein</fullName>
    </submittedName>
</protein>
<name>A0A8E2DMY6_9APHY</name>
<reference evidence="2 3" key="1">
    <citation type="submission" date="2016-07" db="EMBL/GenBank/DDBJ databases">
        <title>Draft genome of the white-rot fungus Obba rivulosa 3A-2.</title>
        <authorList>
            <consortium name="DOE Joint Genome Institute"/>
            <person name="Miettinen O."/>
            <person name="Riley R."/>
            <person name="Acob R."/>
            <person name="Barry K."/>
            <person name="Cullen D."/>
            <person name="De Vries R."/>
            <person name="Hainaut M."/>
            <person name="Hatakka A."/>
            <person name="Henrissat B."/>
            <person name="Hilden K."/>
            <person name="Kuo R."/>
            <person name="Labutti K."/>
            <person name="Lipzen A."/>
            <person name="Makela M.R."/>
            <person name="Sandor L."/>
            <person name="Spatafora J.W."/>
            <person name="Grigoriev I.V."/>
            <person name="Hibbett D.S."/>
        </authorList>
    </citation>
    <scope>NUCLEOTIDE SEQUENCE [LARGE SCALE GENOMIC DNA]</scope>
    <source>
        <strain evidence="2 3">3A-2</strain>
    </source>
</reference>
<evidence type="ECO:0000313" key="3">
    <source>
        <dbReference type="Proteomes" id="UP000250043"/>
    </source>
</evidence>
<dbReference type="EMBL" id="KV722380">
    <property type="protein sequence ID" value="OCH91719.1"/>
    <property type="molecule type" value="Genomic_DNA"/>
</dbReference>
<evidence type="ECO:0000256" key="1">
    <source>
        <dbReference type="SAM" id="MobiDB-lite"/>
    </source>
</evidence>
<organism evidence="2 3">
    <name type="scientific">Obba rivulosa</name>
    <dbReference type="NCBI Taxonomy" id="1052685"/>
    <lineage>
        <taxon>Eukaryota</taxon>
        <taxon>Fungi</taxon>
        <taxon>Dikarya</taxon>
        <taxon>Basidiomycota</taxon>
        <taxon>Agaricomycotina</taxon>
        <taxon>Agaricomycetes</taxon>
        <taxon>Polyporales</taxon>
        <taxon>Gelatoporiaceae</taxon>
        <taxon>Obba</taxon>
    </lineage>
</organism>
<dbReference type="AlphaFoldDB" id="A0A8E2DMY6"/>
<proteinExistence type="predicted"/>
<feature type="region of interest" description="Disordered" evidence="1">
    <location>
        <begin position="122"/>
        <end position="203"/>
    </location>
</feature>
<feature type="compositionally biased region" description="Basic and acidic residues" evidence="1">
    <location>
        <begin position="194"/>
        <end position="203"/>
    </location>
</feature>